<name>A0A6A0AII5_HAELA</name>
<protein>
    <submittedName>
        <fullName evidence="5">Inositol-1-monophosphatase</fullName>
    </submittedName>
</protein>
<dbReference type="PRINTS" id="PR00377">
    <property type="entry name" value="IMPHPHTASES"/>
</dbReference>
<dbReference type="InterPro" id="IPR020550">
    <property type="entry name" value="Inositol_monophosphatase_CS"/>
</dbReference>
<dbReference type="GO" id="GO:0046854">
    <property type="term" value="P:phosphatidylinositol phosphate biosynthetic process"/>
    <property type="evidence" value="ECO:0007669"/>
    <property type="project" value="InterPro"/>
</dbReference>
<comment type="similarity">
    <text evidence="1">Belongs to the inositol monophosphatase superfamily.</text>
</comment>
<dbReference type="AlphaFoldDB" id="A0A6A0AII5"/>
<keyword evidence="6" id="KW-1185">Reference proteome</keyword>
<sequence length="98" mass="10522">ATEAQYCEEQWEQVAGLYRQSTQLARGVRMCGAAAANCCHLAAGVVDAYWQFNLKPWDVAAGAVILEEAGGRLATADGTAWSVFDRSLVATNDALLEQ</sequence>
<dbReference type="EMBL" id="BLLF01006797">
    <property type="protein sequence ID" value="GFH32556.1"/>
    <property type="molecule type" value="Genomic_DNA"/>
</dbReference>
<evidence type="ECO:0000313" key="6">
    <source>
        <dbReference type="Proteomes" id="UP000485058"/>
    </source>
</evidence>
<dbReference type="Gene3D" id="3.40.190.80">
    <property type="match status" value="1"/>
</dbReference>
<dbReference type="SUPFAM" id="SSF56655">
    <property type="entry name" value="Carbohydrate phosphatase"/>
    <property type="match status" value="1"/>
</dbReference>
<keyword evidence="2 4" id="KW-0479">Metal-binding</keyword>
<comment type="caution">
    <text evidence="5">The sequence shown here is derived from an EMBL/GenBank/DDBJ whole genome shotgun (WGS) entry which is preliminary data.</text>
</comment>
<gene>
    <name evidence="5" type="ORF">HaLaN_31795</name>
</gene>
<proteinExistence type="inferred from homology"/>
<dbReference type="GO" id="GO:0046872">
    <property type="term" value="F:metal ion binding"/>
    <property type="evidence" value="ECO:0007669"/>
    <property type="project" value="UniProtKB-KW"/>
</dbReference>
<evidence type="ECO:0000256" key="4">
    <source>
        <dbReference type="PIRSR" id="PIRSR600760-2"/>
    </source>
</evidence>
<evidence type="ECO:0000313" key="5">
    <source>
        <dbReference type="EMBL" id="GFH32556.1"/>
    </source>
</evidence>
<dbReference type="Proteomes" id="UP000485058">
    <property type="component" value="Unassembled WGS sequence"/>
</dbReference>
<feature type="binding site" evidence="4">
    <location>
        <position position="58"/>
    </location>
    <ligand>
        <name>Mg(2+)</name>
        <dbReference type="ChEBI" id="CHEBI:18420"/>
        <label>1</label>
        <note>catalytic</note>
    </ligand>
</feature>
<dbReference type="GO" id="GO:0007165">
    <property type="term" value="P:signal transduction"/>
    <property type="evidence" value="ECO:0007669"/>
    <property type="project" value="TreeGrafter"/>
</dbReference>
<accession>A0A6A0AII5</accession>
<dbReference type="PANTHER" id="PTHR20854">
    <property type="entry name" value="INOSITOL MONOPHOSPHATASE"/>
    <property type="match status" value="1"/>
</dbReference>
<dbReference type="PANTHER" id="PTHR20854:SF17">
    <property type="entry name" value="PHOSPHATASE IMPL1, CHLOROPLASTIC"/>
    <property type="match status" value="1"/>
</dbReference>
<feature type="non-terminal residue" evidence="5">
    <location>
        <position position="1"/>
    </location>
</feature>
<reference evidence="5 6" key="1">
    <citation type="submission" date="2020-02" db="EMBL/GenBank/DDBJ databases">
        <title>Draft genome sequence of Haematococcus lacustris strain NIES-144.</title>
        <authorList>
            <person name="Morimoto D."/>
            <person name="Nakagawa S."/>
            <person name="Yoshida T."/>
            <person name="Sawayama S."/>
        </authorList>
    </citation>
    <scope>NUCLEOTIDE SEQUENCE [LARGE SCALE GENOMIC DNA]</scope>
    <source>
        <strain evidence="5 6">NIES-144</strain>
    </source>
</reference>
<dbReference type="GO" id="GO:0006020">
    <property type="term" value="P:inositol metabolic process"/>
    <property type="evidence" value="ECO:0007669"/>
    <property type="project" value="TreeGrafter"/>
</dbReference>
<organism evidence="5 6">
    <name type="scientific">Haematococcus lacustris</name>
    <name type="common">Green alga</name>
    <name type="synonym">Haematococcus pluvialis</name>
    <dbReference type="NCBI Taxonomy" id="44745"/>
    <lineage>
        <taxon>Eukaryota</taxon>
        <taxon>Viridiplantae</taxon>
        <taxon>Chlorophyta</taxon>
        <taxon>core chlorophytes</taxon>
        <taxon>Chlorophyceae</taxon>
        <taxon>CS clade</taxon>
        <taxon>Chlamydomonadales</taxon>
        <taxon>Haematococcaceae</taxon>
        <taxon>Haematococcus</taxon>
    </lineage>
</organism>
<dbReference type="PROSITE" id="PS00630">
    <property type="entry name" value="IMP_2"/>
    <property type="match status" value="1"/>
</dbReference>
<feature type="non-terminal residue" evidence="5">
    <location>
        <position position="98"/>
    </location>
</feature>
<keyword evidence="3 4" id="KW-0460">Magnesium</keyword>
<comment type="cofactor">
    <cofactor evidence="4">
        <name>Mg(2+)</name>
        <dbReference type="ChEBI" id="CHEBI:18420"/>
    </cofactor>
</comment>
<dbReference type="Pfam" id="PF00459">
    <property type="entry name" value="Inositol_P"/>
    <property type="match status" value="1"/>
</dbReference>
<dbReference type="GO" id="GO:0008934">
    <property type="term" value="F:inositol monophosphate 1-phosphatase activity"/>
    <property type="evidence" value="ECO:0007669"/>
    <property type="project" value="TreeGrafter"/>
</dbReference>
<evidence type="ECO:0000256" key="3">
    <source>
        <dbReference type="ARBA" id="ARBA00022842"/>
    </source>
</evidence>
<evidence type="ECO:0000256" key="1">
    <source>
        <dbReference type="ARBA" id="ARBA00009759"/>
    </source>
</evidence>
<evidence type="ECO:0000256" key="2">
    <source>
        <dbReference type="ARBA" id="ARBA00022723"/>
    </source>
</evidence>
<dbReference type="InterPro" id="IPR000760">
    <property type="entry name" value="Inositol_monophosphatase-like"/>
</dbReference>